<evidence type="ECO:0000256" key="3">
    <source>
        <dbReference type="ARBA" id="ARBA00023014"/>
    </source>
</evidence>
<comment type="caution">
    <text evidence="5">The sequence shown here is derived from an EMBL/GenBank/DDBJ whole genome shotgun (WGS) entry which is preliminary data.</text>
</comment>
<dbReference type="PROSITE" id="PS00198">
    <property type="entry name" value="4FE4S_FER_1"/>
    <property type="match status" value="2"/>
</dbReference>
<keyword evidence="6" id="KW-1185">Reference proteome</keyword>
<evidence type="ECO:0000256" key="1">
    <source>
        <dbReference type="ARBA" id="ARBA00022723"/>
    </source>
</evidence>
<dbReference type="OrthoDB" id="9803192at2"/>
<accession>A0A140LDH7</accession>
<dbReference type="Pfam" id="PF12800">
    <property type="entry name" value="Fer4_4"/>
    <property type="match status" value="1"/>
</dbReference>
<dbReference type="Pfam" id="PF00037">
    <property type="entry name" value="Fer4"/>
    <property type="match status" value="1"/>
</dbReference>
<evidence type="ECO:0000313" key="5">
    <source>
        <dbReference type="EMBL" id="KXG78602.1"/>
    </source>
</evidence>
<dbReference type="GO" id="GO:0016491">
    <property type="term" value="F:oxidoreductase activity"/>
    <property type="evidence" value="ECO:0007669"/>
    <property type="project" value="UniProtKB-KW"/>
</dbReference>
<keyword evidence="5" id="KW-0560">Oxidoreductase</keyword>
<dbReference type="GO" id="GO:0046872">
    <property type="term" value="F:metal ion binding"/>
    <property type="evidence" value="ECO:0007669"/>
    <property type="project" value="UniProtKB-KW"/>
</dbReference>
<sequence length="72" mass="7879">MSKIIIDKDRCKGCGLCIEVCPKKVLFFDNDSVNVLGYHPVAAKEGCIACGFCATMCPDVVFTIYREEKGGK</sequence>
<name>A0A140LDH7_9FIRM</name>
<dbReference type="SUPFAM" id="SSF54862">
    <property type="entry name" value="4Fe-4S ferredoxins"/>
    <property type="match status" value="1"/>
</dbReference>
<dbReference type="STRING" id="520764.AN618_03580"/>
<dbReference type="InterPro" id="IPR017896">
    <property type="entry name" value="4Fe4S_Fe-S-bd"/>
</dbReference>
<dbReference type="PROSITE" id="PS51379">
    <property type="entry name" value="4FE4S_FER_2"/>
    <property type="match status" value="2"/>
</dbReference>
<dbReference type="GO" id="GO:0051536">
    <property type="term" value="F:iron-sulfur cluster binding"/>
    <property type="evidence" value="ECO:0007669"/>
    <property type="project" value="UniProtKB-KW"/>
</dbReference>
<proteinExistence type="predicted"/>
<dbReference type="InterPro" id="IPR017900">
    <property type="entry name" value="4Fe4S_Fe_S_CS"/>
</dbReference>
<dbReference type="Gene3D" id="3.30.70.20">
    <property type="match status" value="2"/>
</dbReference>
<organism evidence="5 6">
    <name type="scientific">Fervidicola ferrireducens</name>
    <dbReference type="NCBI Taxonomy" id="520764"/>
    <lineage>
        <taxon>Bacteria</taxon>
        <taxon>Bacillati</taxon>
        <taxon>Bacillota</taxon>
        <taxon>Clostridia</taxon>
        <taxon>Thermosediminibacterales</taxon>
        <taxon>Thermosediminibacteraceae</taxon>
        <taxon>Fervidicola</taxon>
    </lineage>
</organism>
<dbReference type="InParanoid" id="A0A140LDH7"/>
<dbReference type="EC" id="1.6.5.11" evidence="5"/>
<gene>
    <name evidence="5" type="primary">ndhI_1</name>
    <name evidence="5" type="ORF">AN618_03580</name>
</gene>
<keyword evidence="3" id="KW-0411">Iron-sulfur</keyword>
<dbReference type="PANTHER" id="PTHR43122">
    <property type="entry name" value="FERREDOXIN SUBUNIT OF PYRUVATE:FLAVODOXIN OXIDOREDUCTASE-RELATED"/>
    <property type="match status" value="1"/>
</dbReference>
<dbReference type="PATRIC" id="fig|520764.3.peg.381"/>
<feature type="domain" description="4Fe-4S ferredoxin-type" evidence="4">
    <location>
        <begin position="38"/>
        <end position="67"/>
    </location>
</feature>
<feature type="domain" description="4Fe-4S ferredoxin-type" evidence="4">
    <location>
        <begin position="2"/>
        <end position="31"/>
    </location>
</feature>
<evidence type="ECO:0000256" key="2">
    <source>
        <dbReference type="ARBA" id="ARBA00023004"/>
    </source>
</evidence>
<keyword evidence="2" id="KW-0408">Iron</keyword>
<dbReference type="PANTHER" id="PTHR43122:SF2">
    <property type="entry name" value="FERREDOXIN SUBUNIT OF PYRUVATE:FLAVODOXIN OXIDOREDUCTASE"/>
    <property type="match status" value="1"/>
</dbReference>
<dbReference type="Proteomes" id="UP000070427">
    <property type="component" value="Unassembled WGS sequence"/>
</dbReference>
<keyword evidence="1" id="KW-0479">Metal-binding</keyword>
<evidence type="ECO:0000259" key="4">
    <source>
        <dbReference type="PROSITE" id="PS51379"/>
    </source>
</evidence>
<dbReference type="EMBL" id="LOED01000002">
    <property type="protein sequence ID" value="KXG78602.1"/>
    <property type="molecule type" value="Genomic_DNA"/>
</dbReference>
<reference evidence="5 6" key="1">
    <citation type="submission" date="2015-12" db="EMBL/GenBank/DDBJ databases">
        <title>Draft genome sequnece of Fervidicola ferrireducens strain Y170.</title>
        <authorList>
            <person name="Patel B.K."/>
        </authorList>
    </citation>
    <scope>NUCLEOTIDE SEQUENCE [LARGE SCALE GENOMIC DNA]</scope>
    <source>
        <strain evidence="5 6">Y170</strain>
    </source>
</reference>
<protein>
    <submittedName>
        <fullName evidence="5">NAD(P)H-quinone oxidoreductase subunit I, chloroplastic</fullName>
        <ecNumber evidence="5">1.6.5.11</ecNumber>
    </submittedName>
</protein>
<evidence type="ECO:0000313" key="6">
    <source>
        <dbReference type="Proteomes" id="UP000070427"/>
    </source>
</evidence>
<dbReference type="AlphaFoldDB" id="A0A140LDH7"/>